<keyword evidence="2" id="KW-1185">Reference proteome</keyword>
<name>A0ACC2PYX7_9HYME</name>
<comment type="caution">
    <text evidence="1">The sequence shown here is derived from an EMBL/GenBank/DDBJ whole genome shotgun (WGS) entry which is preliminary data.</text>
</comment>
<gene>
    <name evidence="1" type="ORF">QAD02_024133</name>
</gene>
<protein>
    <submittedName>
        <fullName evidence="1">Uncharacterized protein</fullName>
    </submittedName>
</protein>
<sequence length="152" mass="17316">MGPIDEIRRTEFVTSAQMEMIQYSLATTRLIMWVANIQVPLHLNREKVEEDAFFKRKGQASDSHLIYAHTTEFLIFLCNMQFEGLMWIGSLRNHEVPKILKYFIFDSSGGERALEQAVGERAPPLGQPLHPGASNVQRGAYHNPDLFCALSH</sequence>
<dbReference type="EMBL" id="CM056741">
    <property type="protein sequence ID" value="KAJ8688338.1"/>
    <property type="molecule type" value="Genomic_DNA"/>
</dbReference>
<dbReference type="Proteomes" id="UP001239111">
    <property type="component" value="Chromosome 1"/>
</dbReference>
<accession>A0ACC2PYX7</accession>
<proteinExistence type="predicted"/>
<evidence type="ECO:0000313" key="1">
    <source>
        <dbReference type="EMBL" id="KAJ8688338.1"/>
    </source>
</evidence>
<organism evidence="1 2">
    <name type="scientific">Eretmocerus hayati</name>
    <dbReference type="NCBI Taxonomy" id="131215"/>
    <lineage>
        <taxon>Eukaryota</taxon>
        <taxon>Metazoa</taxon>
        <taxon>Ecdysozoa</taxon>
        <taxon>Arthropoda</taxon>
        <taxon>Hexapoda</taxon>
        <taxon>Insecta</taxon>
        <taxon>Pterygota</taxon>
        <taxon>Neoptera</taxon>
        <taxon>Endopterygota</taxon>
        <taxon>Hymenoptera</taxon>
        <taxon>Apocrita</taxon>
        <taxon>Proctotrupomorpha</taxon>
        <taxon>Chalcidoidea</taxon>
        <taxon>Aphelinidae</taxon>
        <taxon>Aphelininae</taxon>
        <taxon>Eretmocerus</taxon>
    </lineage>
</organism>
<evidence type="ECO:0000313" key="2">
    <source>
        <dbReference type="Proteomes" id="UP001239111"/>
    </source>
</evidence>
<reference evidence="1" key="1">
    <citation type="submission" date="2023-04" db="EMBL/GenBank/DDBJ databases">
        <title>A chromosome-level genome assembly of the parasitoid wasp Eretmocerus hayati.</title>
        <authorList>
            <person name="Zhong Y."/>
            <person name="Liu S."/>
            <person name="Liu Y."/>
        </authorList>
    </citation>
    <scope>NUCLEOTIDE SEQUENCE</scope>
    <source>
        <strain evidence="1">ZJU_SS_LIU_2023</strain>
    </source>
</reference>